<dbReference type="CDD" id="cd03257">
    <property type="entry name" value="ABC_NikE_OppD_transporters"/>
    <property type="match status" value="1"/>
</dbReference>
<dbReference type="FunFam" id="3.40.50.300:FF:000016">
    <property type="entry name" value="Oligopeptide ABC transporter ATP-binding component"/>
    <property type="match status" value="1"/>
</dbReference>
<dbReference type="PROSITE" id="PS00211">
    <property type="entry name" value="ABC_TRANSPORTER_1"/>
    <property type="match status" value="1"/>
</dbReference>
<keyword evidence="12" id="KW-1185">Reference proteome</keyword>
<protein>
    <recommendedName>
        <fullName evidence="8">ABC-type dipeptide transporter</fullName>
        <ecNumber evidence="8">7.4.2.9</ecNumber>
    </recommendedName>
</protein>
<comment type="catalytic activity">
    <reaction evidence="9">
        <text>a dipeptide(out) + ATP + H2O = a dipeptide(in) + ADP + phosphate + H(+)</text>
        <dbReference type="Rhea" id="RHEA:23120"/>
        <dbReference type="ChEBI" id="CHEBI:15377"/>
        <dbReference type="ChEBI" id="CHEBI:15378"/>
        <dbReference type="ChEBI" id="CHEBI:30616"/>
        <dbReference type="ChEBI" id="CHEBI:43474"/>
        <dbReference type="ChEBI" id="CHEBI:90799"/>
        <dbReference type="ChEBI" id="CHEBI:456216"/>
        <dbReference type="EC" id="7.4.2.9"/>
    </reaction>
</comment>
<dbReference type="InterPro" id="IPR027417">
    <property type="entry name" value="P-loop_NTPase"/>
</dbReference>
<dbReference type="STRING" id="525918.SAMN05660964_00923"/>
<evidence type="ECO:0000256" key="9">
    <source>
        <dbReference type="ARBA" id="ARBA00047356"/>
    </source>
</evidence>
<organism evidence="11 12">
    <name type="scientific">Thiothrix caldifontis</name>
    <dbReference type="NCBI Taxonomy" id="525918"/>
    <lineage>
        <taxon>Bacteria</taxon>
        <taxon>Pseudomonadati</taxon>
        <taxon>Pseudomonadota</taxon>
        <taxon>Gammaproteobacteria</taxon>
        <taxon>Thiotrichales</taxon>
        <taxon>Thiotrichaceae</taxon>
        <taxon>Thiothrix</taxon>
    </lineage>
</organism>
<comment type="subcellular location">
    <subcellularLocation>
        <location evidence="1">Cell inner membrane</location>
        <topology evidence="1">Peripheral membrane protein</topology>
    </subcellularLocation>
</comment>
<evidence type="ECO:0000256" key="1">
    <source>
        <dbReference type="ARBA" id="ARBA00004417"/>
    </source>
</evidence>
<dbReference type="GO" id="GO:0005886">
    <property type="term" value="C:plasma membrane"/>
    <property type="evidence" value="ECO:0007669"/>
    <property type="project" value="UniProtKB-SubCell"/>
</dbReference>
<dbReference type="GO" id="GO:0055085">
    <property type="term" value="P:transmembrane transport"/>
    <property type="evidence" value="ECO:0007669"/>
    <property type="project" value="UniProtKB-ARBA"/>
</dbReference>
<evidence type="ECO:0000256" key="7">
    <source>
        <dbReference type="ARBA" id="ARBA00023136"/>
    </source>
</evidence>
<dbReference type="AlphaFoldDB" id="A0A1H3YGG9"/>
<keyword evidence="3" id="KW-0813">Transport</keyword>
<comment type="similarity">
    <text evidence="2">Belongs to the ABC transporter superfamily.</text>
</comment>
<dbReference type="PANTHER" id="PTHR43297">
    <property type="entry name" value="OLIGOPEPTIDE TRANSPORT ATP-BINDING PROTEIN APPD"/>
    <property type="match status" value="1"/>
</dbReference>
<evidence type="ECO:0000256" key="6">
    <source>
        <dbReference type="ARBA" id="ARBA00022840"/>
    </source>
</evidence>
<dbReference type="RefSeq" id="WP_093065853.1">
    <property type="nucleotide sequence ID" value="NZ_FNQP01000004.1"/>
</dbReference>
<dbReference type="GO" id="GO:0016887">
    <property type="term" value="F:ATP hydrolysis activity"/>
    <property type="evidence" value="ECO:0007669"/>
    <property type="project" value="InterPro"/>
</dbReference>
<dbReference type="InterPro" id="IPR017871">
    <property type="entry name" value="ABC_transporter-like_CS"/>
</dbReference>
<evidence type="ECO:0000313" key="11">
    <source>
        <dbReference type="EMBL" id="SEA10680.1"/>
    </source>
</evidence>
<evidence type="ECO:0000313" key="12">
    <source>
        <dbReference type="Proteomes" id="UP000199397"/>
    </source>
</evidence>
<evidence type="ECO:0000256" key="5">
    <source>
        <dbReference type="ARBA" id="ARBA00022741"/>
    </source>
</evidence>
<dbReference type="GO" id="GO:0005524">
    <property type="term" value="F:ATP binding"/>
    <property type="evidence" value="ECO:0007669"/>
    <property type="project" value="UniProtKB-KW"/>
</dbReference>
<feature type="domain" description="ABC transporter" evidence="10">
    <location>
        <begin position="5"/>
        <end position="254"/>
    </location>
</feature>
<keyword evidence="6 11" id="KW-0067">ATP-binding</keyword>
<evidence type="ECO:0000256" key="3">
    <source>
        <dbReference type="ARBA" id="ARBA00022448"/>
    </source>
</evidence>
<keyword evidence="5" id="KW-0547">Nucleotide-binding</keyword>
<dbReference type="EC" id="7.4.2.9" evidence="8"/>
<evidence type="ECO:0000259" key="10">
    <source>
        <dbReference type="PROSITE" id="PS50893"/>
    </source>
</evidence>
<dbReference type="Pfam" id="PF00005">
    <property type="entry name" value="ABC_tran"/>
    <property type="match status" value="1"/>
</dbReference>
<dbReference type="PANTHER" id="PTHR43297:SF2">
    <property type="entry name" value="DIPEPTIDE TRANSPORT ATP-BINDING PROTEIN DPPD"/>
    <property type="match status" value="1"/>
</dbReference>
<gene>
    <name evidence="11" type="ORF">SAMN05660964_00923</name>
</gene>
<reference evidence="11 12" key="1">
    <citation type="submission" date="2016-10" db="EMBL/GenBank/DDBJ databases">
        <authorList>
            <person name="de Groot N.N."/>
        </authorList>
    </citation>
    <scope>NUCLEOTIDE SEQUENCE [LARGE SCALE GENOMIC DNA]</scope>
    <source>
        <strain evidence="11 12">DSM 21228</strain>
    </source>
</reference>
<dbReference type="InterPro" id="IPR050388">
    <property type="entry name" value="ABC_Ni/Peptide_Import"/>
</dbReference>
<accession>A0A1H3YGG9</accession>
<evidence type="ECO:0000256" key="4">
    <source>
        <dbReference type="ARBA" id="ARBA00022475"/>
    </source>
</evidence>
<sequence>MKPLLSIQNLQVRFNTPENVVEAVCGVDLHLAAGETLAVVGESGAGKSQLFHAVMGLLPRNAQASGHVQFAGTELLNQPPRLLNQYRGKRMAMIFQDPMTALNPLLTIGRQLTEVLEVHQGMAAKAARQQALTLLEQVRIPDASRRLQSYPYELSGGMRQRVMIAMALLCEPELLIADEPTTALDVTVQSEILALLRDIRAVRNMAIILITHDLPLAGGLCDRIAVMRHGQILEIDTVNKLFQQPQHVYTRELLLASRH</sequence>
<dbReference type="Proteomes" id="UP000199397">
    <property type="component" value="Unassembled WGS sequence"/>
</dbReference>
<dbReference type="PROSITE" id="PS50893">
    <property type="entry name" value="ABC_TRANSPORTER_2"/>
    <property type="match status" value="1"/>
</dbReference>
<dbReference type="InterPro" id="IPR003439">
    <property type="entry name" value="ABC_transporter-like_ATP-bd"/>
</dbReference>
<dbReference type="InterPro" id="IPR003593">
    <property type="entry name" value="AAA+_ATPase"/>
</dbReference>
<keyword evidence="4" id="KW-1003">Cell membrane</keyword>
<dbReference type="EMBL" id="FNQP01000004">
    <property type="protein sequence ID" value="SEA10680.1"/>
    <property type="molecule type" value="Genomic_DNA"/>
</dbReference>
<dbReference type="Gene3D" id="3.40.50.300">
    <property type="entry name" value="P-loop containing nucleotide triphosphate hydrolases"/>
    <property type="match status" value="1"/>
</dbReference>
<name>A0A1H3YGG9_9GAMM</name>
<evidence type="ECO:0000256" key="8">
    <source>
        <dbReference type="ARBA" id="ARBA00038852"/>
    </source>
</evidence>
<dbReference type="SUPFAM" id="SSF52540">
    <property type="entry name" value="P-loop containing nucleoside triphosphate hydrolases"/>
    <property type="match status" value="1"/>
</dbReference>
<evidence type="ECO:0000256" key="2">
    <source>
        <dbReference type="ARBA" id="ARBA00005417"/>
    </source>
</evidence>
<dbReference type="OrthoDB" id="9784450at2"/>
<dbReference type="SMART" id="SM00382">
    <property type="entry name" value="AAA"/>
    <property type="match status" value="1"/>
</dbReference>
<proteinExistence type="inferred from homology"/>
<keyword evidence="7" id="KW-0472">Membrane</keyword>